<comment type="caution">
    <text evidence="9">The sequence shown here is derived from an EMBL/GenBank/DDBJ whole genome shotgun (WGS) entry which is preliminary data.</text>
</comment>
<keyword evidence="1" id="KW-0479">Metal-binding</keyword>
<feature type="compositionally biased region" description="Basic residues" evidence="6">
    <location>
        <begin position="460"/>
        <end position="470"/>
    </location>
</feature>
<dbReference type="EMBL" id="BAABUJ010000030">
    <property type="protein sequence ID" value="GAA5803738.1"/>
    <property type="molecule type" value="Genomic_DNA"/>
</dbReference>
<evidence type="ECO:0000256" key="6">
    <source>
        <dbReference type="SAM" id="MobiDB-lite"/>
    </source>
</evidence>
<accession>A0ABP9YAW6</accession>
<dbReference type="InterPro" id="IPR001841">
    <property type="entry name" value="Znf_RING"/>
</dbReference>
<evidence type="ECO:0000259" key="8">
    <source>
        <dbReference type="PROSITE" id="PS50271"/>
    </source>
</evidence>
<organism evidence="9 10">
    <name type="scientific">Helicostylum pulchrum</name>
    <dbReference type="NCBI Taxonomy" id="562976"/>
    <lineage>
        <taxon>Eukaryota</taxon>
        <taxon>Fungi</taxon>
        <taxon>Fungi incertae sedis</taxon>
        <taxon>Mucoromycota</taxon>
        <taxon>Mucoromycotina</taxon>
        <taxon>Mucoromycetes</taxon>
        <taxon>Mucorales</taxon>
        <taxon>Mucorineae</taxon>
        <taxon>Mucoraceae</taxon>
        <taxon>Helicostylum</taxon>
    </lineage>
</organism>
<dbReference type="SMART" id="SM00184">
    <property type="entry name" value="RING"/>
    <property type="match status" value="1"/>
</dbReference>
<reference evidence="9 10" key="1">
    <citation type="submission" date="2024-04" db="EMBL/GenBank/DDBJ databases">
        <title>genome sequences of Mucor flavus KT1a and Helicostylum pulchrum KT1b strains isolation_sourced from the surface of a dry-aged beef.</title>
        <authorList>
            <person name="Toyotome T."/>
            <person name="Hosono M."/>
            <person name="Torimaru M."/>
            <person name="Fukuda K."/>
            <person name="Mikami N."/>
        </authorList>
    </citation>
    <scope>NUCLEOTIDE SEQUENCE [LARGE SCALE GENOMIC DNA]</scope>
    <source>
        <strain evidence="9 10">KT1b</strain>
    </source>
</reference>
<protein>
    <submittedName>
        <fullName evidence="9">Uncharacterized protein</fullName>
    </submittedName>
</protein>
<feature type="domain" description="RING-type" evidence="7">
    <location>
        <begin position="150"/>
        <end position="190"/>
    </location>
</feature>
<evidence type="ECO:0000313" key="9">
    <source>
        <dbReference type="EMBL" id="GAA5803738.1"/>
    </source>
</evidence>
<dbReference type="PROSITE" id="PS50271">
    <property type="entry name" value="ZF_UBP"/>
    <property type="match status" value="1"/>
</dbReference>
<dbReference type="Gene3D" id="3.30.40.10">
    <property type="entry name" value="Zinc/RING finger domain, C3HC4 (zinc finger)"/>
    <property type="match status" value="2"/>
</dbReference>
<proteinExistence type="predicted"/>
<dbReference type="PROSITE" id="PS50089">
    <property type="entry name" value="ZF_RING_2"/>
    <property type="match status" value="1"/>
</dbReference>
<evidence type="ECO:0000256" key="3">
    <source>
        <dbReference type="ARBA" id="ARBA00022833"/>
    </source>
</evidence>
<dbReference type="SMART" id="SM00290">
    <property type="entry name" value="ZnF_UBP"/>
    <property type="match status" value="1"/>
</dbReference>
<name>A0ABP9YAW6_9FUNG</name>
<evidence type="ECO:0000313" key="10">
    <source>
        <dbReference type="Proteomes" id="UP001476247"/>
    </source>
</evidence>
<evidence type="ECO:0000256" key="4">
    <source>
        <dbReference type="PROSITE-ProRule" id="PRU00502"/>
    </source>
</evidence>
<dbReference type="Pfam" id="PF02148">
    <property type="entry name" value="zf-UBP"/>
    <property type="match status" value="1"/>
</dbReference>
<dbReference type="SUPFAM" id="SSF57850">
    <property type="entry name" value="RING/U-box"/>
    <property type="match status" value="2"/>
</dbReference>
<feature type="domain" description="UBP-type" evidence="8">
    <location>
        <begin position="187"/>
        <end position="289"/>
    </location>
</feature>
<dbReference type="CDD" id="cd16457">
    <property type="entry name" value="RING-H2_BRAP2"/>
    <property type="match status" value="1"/>
</dbReference>
<gene>
    <name evidence="9" type="ORF">HPULCUR_009222</name>
</gene>
<keyword evidence="5" id="KW-0175">Coiled coil</keyword>
<dbReference type="InterPro" id="IPR011422">
    <property type="entry name" value="BRAP2/ETP1_RRM"/>
</dbReference>
<dbReference type="PANTHER" id="PTHR24007">
    <property type="entry name" value="BRCA1-ASSOCIATED PROTEIN"/>
    <property type="match status" value="1"/>
</dbReference>
<dbReference type="Pfam" id="PF07576">
    <property type="entry name" value="BRAP2"/>
    <property type="match status" value="1"/>
</dbReference>
<keyword evidence="3" id="KW-0862">Zinc</keyword>
<feature type="region of interest" description="Disordered" evidence="6">
    <location>
        <begin position="445"/>
        <end position="470"/>
    </location>
</feature>
<dbReference type="Proteomes" id="UP001476247">
    <property type="component" value="Unassembled WGS sequence"/>
</dbReference>
<evidence type="ECO:0000256" key="2">
    <source>
        <dbReference type="ARBA" id="ARBA00022771"/>
    </source>
</evidence>
<feature type="coiled-coil region" evidence="5">
    <location>
        <begin position="326"/>
        <end position="395"/>
    </location>
</feature>
<dbReference type="InterPro" id="IPR047243">
    <property type="entry name" value="RING-H2_BRAP2"/>
</dbReference>
<dbReference type="InterPro" id="IPR013083">
    <property type="entry name" value="Znf_RING/FYVE/PHD"/>
</dbReference>
<sequence>MSNHQGPLIAFLKTVTKKGHYNFGLLQLQSNHQTSTTTATVDSNIVCTNDIPFHISIPEFLNFVAPIDSLVSHYRVIRDTAPDAYMVLMKFRDSQSAKDYYKQYNDRPYSSMEPERCKVIYIDSIELDATLTTTFPFLNQPNELELLPTCPVCLEPMDENVTGLLTILCQHTFHGHCLSKWGDGSCPVCRYSQKSTMDTQRPEIGDQNDQNECTVCKSNENLWVCLICGHIGCGRYVGAHAYEHYRETNHIYSLEINTQRVWDYTGDGYVHRLIQNLVDGKIVELPSSESTNDNSTQEKHDAISLEYSYLLTSQLDSQRIFYENKMDQGTTQLSNLSTQLKSLTERATDIKQKNREIEHENKLKEKKLLELAKGKEKTDKKLESWKEKCESTKLEWLEEKEMTNSLLENNGLLLKSMDDREKAIKELSDQVRDLTFFLEAREKVQGNPELEGGNIETHTRPQHSKRKSKK</sequence>
<keyword evidence="10" id="KW-1185">Reference proteome</keyword>
<evidence type="ECO:0000259" key="7">
    <source>
        <dbReference type="PROSITE" id="PS50089"/>
    </source>
</evidence>
<dbReference type="PANTHER" id="PTHR24007:SF7">
    <property type="entry name" value="BRCA1-ASSOCIATED PROTEIN"/>
    <property type="match status" value="1"/>
</dbReference>
<dbReference type="InterPro" id="IPR001607">
    <property type="entry name" value="Znf_UBP"/>
</dbReference>
<evidence type="ECO:0000256" key="1">
    <source>
        <dbReference type="ARBA" id="ARBA00022723"/>
    </source>
</evidence>
<dbReference type="Pfam" id="PF13639">
    <property type="entry name" value="zf-RING_2"/>
    <property type="match status" value="1"/>
</dbReference>
<keyword evidence="2 4" id="KW-0863">Zinc-finger</keyword>
<evidence type="ECO:0000256" key="5">
    <source>
        <dbReference type="SAM" id="Coils"/>
    </source>
</evidence>